<gene>
    <name evidence="2" type="ORF">E2C01_049976</name>
</gene>
<accession>A0A5B7GFF0</accession>
<evidence type="ECO:0000313" key="3">
    <source>
        <dbReference type="Proteomes" id="UP000324222"/>
    </source>
</evidence>
<feature type="signal peptide" evidence="1">
    <location>
        <begin position="1"/>
        <end position="17"/>
    </location>
</feature>
<protein>
    <submittedName>
        <fullName evidence="2">Uncharacterized protein</fullName>
    </submittedName>
</protein>
<reference evidence="2 3" key="1">
    <citation type="submission" date="2019-05" db="EMBL/GenBank/DDBJ databases">
        <title>Another draft genome of Portunus trituberculatus and its Hox gene families provides insights of decapod evolution.</title>
        <authorList>
            <person name="Jeong J.-H."/>
            <person name="Song I."/>
            <person name="Kim S."/>
            <person name="Choi T."/>
            <person name="Kim D."/>
            <person name="Ryu S."/>
            <person name="Kim W."/>
        </authorList>
    </citation>
    <scope>NUCLEOTIDE SEQUENCE [LARGE SCALE GENOMIC DNA]</scope>
    <source>
        <tissue evidence="2">Muscle</tissue>
    </source>
</reference>
<keyword evidence="1" id="KW-0732">Signal</keyword>
<proteinExistence type="predicted"/>
<evidence type="ECO:0000313" key="2">
    <source>
        <dbReference type="EMBL" id="MPC56027.1"/>
    </source>
</evidence>
<dbReference type="EMBL" id="VSRR010013637">
    <property type="protein sequence ID" value="MPC56027.1"/>
    <property type="molecule type" value="Genomic_DNA"/>
</dbReference>
<dbReference type="Proteomes" id="UP000324222">
    <property type="component" value="Unassembled WGS sequence"/>
</dbReference>
<keyword evidence="3" id="KW-1185">Reference proteome</keyword>
<feature type="chain" id="PRO_5022680150" evidence="1">
    <location>
        <begin position="18"/>
        <end position="74"/>
    </location>
</feature>
<sequence length="74" mass="8056">MAFQKILNIIIISFIEANPMAQVYYVISDRTDVVFIKKNKKGGEETTGSKDGQVSTVSGGEVCVDDVITPVPLH</sequence>
<organism evidence="2 3">
    <name type="scientific">Portunus trituberculatus</name>
    <name type="common">Swimming crab</name>
    <name type="synonym">Neptunus trituberculatus</name>
    <dbReference type="NCBI Taxonomy" id="210409"/>
    <lineage>
        <taxon>Eukaryota</taxon>
        <taxon>Metazoa</taxon>
        <taxon>Ecdysozoa</taxon>
        <taxon>Arthropoda</taxon>
        <taxon>Crustacea</taxon>
        <taxon>Multicrustacea</taxon>
        <taxon>Malacostraca</taxon>
        <taxon>Eumalacostraca</taxon>
        <taxon>Eucarida</taxon>
        <taxon>Decapoda</taxon>
        <taxon>Pleocyemata</taxon>
        <taxon>Brachyura</taxon>
        <taxon>Eubrachyura</taxon>
        <taxon>Portunoidea</taxon>
        <taxon>Portunidae</taxon>
        <taxon>Portuninae</taxon>
        <taxon>Portunus</taxon>
    </lineage>
</organism>
<dbReference type="AlphaFoldDB" id="A0A5B7GFF0"/>
<name>A0A5B7GFF0_PORTR</name>
<comment type="caution">
    <text evidence="2">The sequence shown here is derived from an EMBL/GenBank/DDBJ whole genome shotgun (WGS) entry which is preliminary data.</text>
</comment>
<evidence type="ECO:0000256" key="1">
    <source>
        <dbReference type="SAM" id="SignalP"/>
    </source>
</evidence>